<name>A0ABM3GJI0_NEOLC</name>
<proteinExistence type="predicted"/>
<dbReference type="GeneID" id="107220028"/>
<evidence type="ECO:0000313" key="3">
    <source>
        <dbReference type="Proteomes" id="UP000829291"/>
    </source>
</evidence>
<evidence type="ECO:0000313" key="4">
    <source>
        <dbReference type="RefSeq" id="XP_046600433.1"/>
    </source>
</evidence>
<dbReference type="InterPro" id="IPR006149">
    <property type="entry name" value="EB_dom"/>
</dbReference>
<evidence type="ECO:0000256" key="1">
    <source>
        <dbReference type="SAM" id="SignalP"/>
    </source>
</evidence>
<dbReference type="PANTHER" id="PTHR39069:SF9">
    <property type="entry name" value="EB DOMAIN-CONTAINING PROTEIN"/>
    <property type="match status" value="1"/>
</dbReference>
<feature type="chain" id="PRO_5046843651" evidence="1">
    <location>
        <begin position="35"/>
        <end position="354"/>
    </location>
</feature>
<dbReference type="PANTHER" id="PTHR39069">
    <property type="entry name" value="ECDYSONE-INDUCIBLE GENE E1, ISOFORM A"/>
    <property type="match status" value="1"/>
</dbReference>
<keyword evidence="4" id="KW-0640">Prion</keyword>
<feature type="domain" description="EB" evidence="2">
    <location>
        <begin position="253"/>
        <end position="310"/>
    </location>
</feature>
<dbReference type="Pfam" id="PF01683">
    <property type="entry name" value="EB"/>
    <property type="match status" value="2"/>
</dbReference>
<feature type="domain" description="EB" evidence="2">
    <location>
        <begin position="119"/>
        <end position="175"/>
    </location>
</feature>
<dbReference type="Proteomes" id="UP000829291">
    <property type="component" value="Chromosome 6"/>
</dbReference>
<sequence>MHRPGRLTGTPVWSPAVLVVFQLVLVRLGSVVCATRHHAHILDRQTLAACHYDSDCVENAYCLSQETCQCKEGYFVDRNRTHAQCLAIATKLGDPCIIDMQCQVTFAAQAECRDGVCGCSEASHFQGGRCFETKRIGQICQVTDNCHIEGSPSYCVTGICTCPFQHHPNENGTRCIRSSILGDECTVDEECVTMNSKCYDVCRCRVDHVISGDQKRCLKVANTVGEPCDEDSQCQEYVSHSECREGSCACETNYHQRGPVCMKSVELSGSCTSHQQCVTRTHKDSNSSEVTSVDCVDGICTCANNYMTTEDSLDCVRYSENGASTINFATQLLFILSIFQILPALFRERFCFKT</sequence>
<keyword evidence="3" id="KW-1185">Reference proteome</keyword>
<dbReference type="RefSeq" id="XP_046600433.1">
    <property type="nucleotide sequence ID" value="XM_046744477.1"/>
</dbReference>
<keyword evidence="4" id="KW-0034">Amyloid</keyword>
<accession>A0ABM3GJI0</accession>
<protein>
    <submittedName>
        <fullName evidence="4">Prion-like-(Q/N-rich) domain-bearing protein 25</fullName>
    </submittedName>
</protein>
<feature type="signal peptide" evidence="1">
    <location>
        <begin position="1"/>
        <end position="34"/>
    </location>
</feature>
<reference evidence="4" key="1">
    <citation type="submission" date="2025-08" db="UniProtKB">
        <authorList>
            <consortium name="RefSeq"/>
        </authorList>
    </citation>
    <scope>IDENTIFICATION</scope>
    <source>
        <tissue evidence="4">Thorax and Abdomen</tissue>
    </source>
</reference>
<evidence type="ECO:0000259" key="2">
    <source>
        <dbReference type="Pfam" id="PF01683"/>
    </source>
</evidence>
<gene>
    <name evidence="4" type="primary">LOC107220028</name>
</gene>
<keyword evidence="1" id="KW-0732">Signal</keyword>
<organism evidence="3 4">
    <name type="scientific">Neodiprion lecontei</name>
    <name type="common">Redheaded pine sawfly</name>
    <dbReference type="NCBI Taxonomy" id="441921"/>
    <lineage>
        <taxon>Eukaryota</taxon>
        <taxon>Metazoa</taxon>
        <taxon>Ecdysozoa</taxon>
        <taxon>Arthropoda</taxon>
        <taxon>Hexapoda</taxon>
        <taxon>Insecta</taxon>
        <taxon>Pterygota</taxon>
        <taxon>Neoptera</taxon>
        <taxon>Endopterygota</taxon>
        <taxon>Hymenoptera</taxon>
        <taxon>Tenthredinoidea</taxon>
        <taxon>Diprionidae</taxon>
        <taxon>Diprioninae</taxon>
        <taxon>Neodiprion</taxon>
    </lineage>
</organism>